<dbReference type="GO" id="GO:0016020">
    <property type="term" value="C:membrane"/>
    <property type="evidence" value="ECO:0007669"/>
    <property type="project" value="UniProtKB-SubCell"/>
</dbReference>
<keyword evidence="3" id="KW-1133">Transmembrane helix</keyword>
<evidence type="ECO:0000256" key="2">
    <source>
        <dbReference type="ARBA" id="ARBA00022692"/>
    </source>
</evidence>
<name>A0A1B7P0R1_9EURO</name>
<keyword evidence="4" id="KW-0472">Membrane</keyword>
<evidence type="ECO:0000256" key="5">
    <source>
        <dbReference type="ARBA" id="ARBA00038359"/>
    </source>
</evidence>
<organism evidence="7 8">
    <name type="scientific">Emergomyces africanus</name>
    <dbReference type="NCBI Taxonomy" id="1955775"/>
    <lineage>
        <taxon>Eukaryota</taxon>
        <taxon>Fungi</taxon>
        <taxon>Dikarya</taxon>
        <taxon>Ascomycota</taxon>
        <taxon>Pezizomycotina</taxon>
        <taxon>Eurotiomycetes</taxon>
        <taxon>Eurotiomycetidae</taxon>
        <taxon>Onygenales</taxon>
        <taxon>Ajellomycetaceae</taxon>
        <taxon>Emergomyces</taxon>
    </lineage>
</organism>
<dbReference type="Proteomes" id="UP000091918">
    <property type="component" value="Unassembled WGS sequence"/>
</dbReference>
<protein>
    <recommendedName>
        <fullName evidence="6">Rhodopsin domain-containing protein</fullName>
    </recommendedName>
</protein>
<keyword evidence="8" id="KW-1185">Reference proteome</keyword>
<sequence length="239" mass="26636">MCEPVNKFWNLGGTSVRCMNEEAAYFANSGVSIATDVMTLAIPMPLVRRLNIPFRQKMLVACILGMGAFRRQPHDGSSRDFSTCCTNSWQRCFSKLQRRLSRSPSNGSVSFGGVRERYRSILKYTSNVDVDRLEVVLPSMPPSSVVRERYCDIRIGRRPLGRHLHTGLSGYFKGVSRGRETLKGEKVDISLEQYKADGNGGGCGGLAGDLEAGIQGEIETMKKREEWPPIEAYVCSTKR</sequence>
<comment type="similarity">
    <text evidence="5">Belongs to the SAT4 family.</text>
</comment>
<keyword evidence="2" id="KW-0812">Transmembrane</keyword>
<dbReference type="InterPro" id="IPR049326">
    <property type="entry name" value="Rhodopsin_dom_fungi"/>
</dbReference>
<evidence type="ECO:0000256" key="4">
    <source>
        <dbReference type="ARBA" id="ARBA00023136"/>
    </source>
</evidence>
<comment type="subcellular location">
    <subcellularLocation>
        <location evidence="1">Membrane</location>
        <topology evidence="1">Multi-pass membrane protein</topology>
    </subcellularLocation>
</comment>
<gene>
    <name evidence="7" type="ORF">ACJ72_03029</name>
</gene>
<dbReference type="Pfam" id="PF20684">
    <property type="entry name" value="Fung_rhodopsin"/>
    <property type="match status" value="1"/>
</dbReference>
<accession>A0A1B7P0R1</accession>
<dbReference type="EMBL" id="LGUA01000279">
    <property type="protein sequence ID" value="OAX82622.1"/>
    <property type="molecule type" value="Genomic_DNA"/>
</dbReference>
<dbReference type="OrthoDB" id="444631at2759"/>
<evidence type="ECO:0000256" key="3">
    <source>
        <dbReference type="ARBA" id="ARBA00022989"/>
    </source>
</evidence>
<dbReference type="AlphaFoldDB" id="A0A1B7P0R1"/>
<comment type="caution">
    <text evidence="7">The sequence shown here is derived from an EMBL/GenBank/DDBJ whole genome shotgun (WGS) entry which is preliminary data.</text>
</comment>
<feature type="domain" description="Rhodopsin" evidence="6">
    <location>
        <begin position="2"/>
        <end position="69"/>
    </location>
</feature>
<evidence type="ECO:0000313" key="8">
    <source>
        <dbReference type="Proteomes" id="UP000091918"/>
    </source>
</evidence>
<proteinExistence type="inferred from homology"/>
<evidence type="ECO:0000259" key="6">
    <source>
        <dbReference type="Pfam" id="PF20684"/>
    </source>
</evidence>
<reference evidence="7 8" key="1">
    <citation type="submission" date="2015-07" db="EMBL/GenBank/DDBJ databases">
        <title>Emmonsia species relationships and genome sequence.</title>
        <authorList>
            <person name="Cuomo C.A."/>
            <person name="Schwartz I.S."/>
            <person name="Kenyon C."/>
            <person name="de Hoog G.S."/>
            <person name="Govender N.P."/>
            <person name="Botha A."/>
            <person name="Moreno L."/>
            <person name="de Vries M."/>
            <person name="Munoz J.F."/>
            <person name="Stielow J.B."/>
        </authorList>
    </citation>
    <scope>NUCLEOTIDE SEQUENCE [LARGE SCALE GENOMIC DNA]</scope>
    <source>
        <strain evidence="7 8">CBS 136260</strain>
    </source>
</reference>
<dbReference type="PANTHER" id="PTHR33048:SF47">
    <property type="entry name" value="INTEGRAL MEMBRANE PROTEIN-RELATED"/>
    <property type="match status" value="1"/>
</dbReference>
<evidence type="ECO:0000256" key="1">
    <source>
        <dbReference type="ARBA" id="ARBA00004141"/>
    </source>
</evidence>
<dbReference type="InterPro" id="IPR052337">
    <property type="entry name" value="SAT4-like"/>
</dbReference>
<dbReference type="PANTHER" id="PTHR33048">
    <property type="entry name" value="PTH11-LIKE INTEGRAL MEMBRANE PROTEIN (AFU_ORTHOLOGUE AFUA_5G11245)"/>
    <property type="match status" value="1"/>
</dbReference>
<evidence type="ECO:0000313" key="7">
    <source>
        <dbReference type="EMBL" id="OAX82622.1"/>
    </source>
</evidence>